<accession>R3WEJ5</accession>
<evidence type="ECO:0000313" key="2">
    <source>
        <dbReference type="Proteomes" id="UP000013785"/>
    </source>
</evidence>
<gene>
    <name evidence="1" type="ORF">UC3_01102</name>
</gene>
<protein>
    <submittedName>
        <fullName evidence="1">Uncharacterized protein</fullName>
    </submittedName>
</protein>
<dbReference type="PATRIC" id="fig|1158610.3.peg.1080"/>
<dbReference type="AlphaFoldDB" id="R3WEJ5"/>
<proteinExistence type="predicted"/>
<dbReference type="Proteomes" id="UP000013785">
    <property type="component" value="Unassembled WGS sequence"/>
</dbReference>
<evidence type="ECO:0000313" key="1">
    <source>
        <dbReference type="EMBL" id="EOL46296.1"/>
    </source>
</evidence>
<dbReference type="EMBL" id="AJAT01000011">
    <property type="protein sequence ID" value="EOL46296.1"/>
    <property type="molecule type" value="Genomic_DNA"/>
</dbReference>
<sequence>MLKKHKGKRNLKEIKKFINTEATIEDIIEIATVMRDRKRFLELEHTAERNQKVMNKVKHL</sequence>
<comment type="caution">
    <text evidence="1">The sequence shown here is derived from an EMBL/GenBank/DDBJ whole genome shotgun (WGS) entry which is preliminary data.</text>
</comment>
<organism evidence="1 2">
    <name type="scientific">Enterococcus phoeniculicola ATCC BAA-412</name>
    <dbReference type="NCBI Taxonomy" id="1158610"/>
    <lineage>
        <taxon>Bacteria</taxon>
        <taxon>Bacillati</taxon>
        <taxon>Bacillota</taxon>
        <taxon>Bacilli</taxon>
        <taxon>Lactobacillales</taxon>
        <taxon>Enterococcaceae</taxon>
        <taxon>Enterococcus</taxon>
    </lineage>
</organism>
<keyword evidence="2" id="KW-1185">Reference proteome</keyword>
<dbReference type="HOGENOM" id="CLU_2934323_0_0_9"/>
<name>R3WEJ5_9ENTE</name>
<reference evidence="1 2" key="1">
    <citation type="submission" date="2013-02" db="EMBL/GenBank/DDBJ databases">
        <title>The Genome Sequence of Enterococcus phoeniculicola BAA-412.</title>
        <authorList>
            <consortium name="The Broad Institute Genome Sequencing Platform"/>
            <consortium name="The Broad Institute Genome Sequencing Center for Infectious Disease"/>
            <person name="Earl A.M."/>
            <person name="Gilmore M.S."/>
            <person name="Lebreton F."/>
            <person name="Walker B."/>
            <person name="Young S.K."/>
            <person name="Zeng Q."/>
            <person name="Gargeya S."/>
            <person name="Fitzgerald M."/>
            <person name="Haas B."/>
            <person name="Abouelleil A."/>
            <person name="Alvarado L."/>
            <person name="Arachchi H.M."/>
            <person name="Berlin A.M."/>
            <person name="Chapman S.B."/>
            <person name="Dewar J."/>
            <person name="Goldberg J."/>
            <person name="Griggs A."/>
            <person name="Gujja S."/>
            <person name="Hansen M."/>
            <person name="Howarth C."/>
            <person name="Imamovic A."/>
            <person name="Larimer J."/>
            <person name="McCowan C."/>
            <person name="Murphy C."/>
            <person name="Neiman D."/>
            <person name="Pearson M."/>
            <person name="Priest M."/>
            <person name="Roberts A."/>
            <person name="Saif S."/>
            <person name="Shea T."/>
            <person name="Sisk P."/>
            <person name="Sykes S."/>
            <person name="Wortman J."/>
            <person name="Nusbaum C."/>
            <person name="Birren B."/>
        </authorList>
    </citation>
    <scope>NUCLEOTIDE SEQUENCE [LARGE SCALE GENOMIC DNA]</scope>
    <source>
        <strain evidence="1 2">ATCC BAA-412</strain>
    </source>
</reference>
<dbReference type="RefSeq" id="WP_010767773.1">
    <property type="nucleotide sequence ID" value="NZ_ASWE01000002.1"/>
</dbReference>